<organism evidence="3 4">
    <name type="scientific">Salvia divinorum</name>
    <name type="common">Maria pastora</name>
    <name type="synonym">Diviner's sage</name>
    <dbReference type="NCBI Taxonomy" id="28513"/>
    <lineage>
        <taxon>Eukaryota</taxon>
        <taxon>Viridiplantae</taxon>
        <taxon>Streptophyta</taxon>
        <taxon>Embryophyta</taxon>
        <taxon>Tracheophyta</taxon>
        <taxon>Spermatophyta</taxon>
        <taxon>Magnoliopsida</taxon>
        <taxon>eudicotyledons</taxon>
        <taxon>Gunneridae</taxon>
        <taxon>Pentapetalae</taxon>
        <taxon>asterids</taxon>
        <taxon>lamiids</taxon>
        <taxon>Lamiales</taxon>
        <taxon>Lamiaceae</taxon>
        <taxon>Nepetoideae</taxon>
        <taxon>Mentheae</taxon>
        <taxon>Salviinae</taxon>
        <taxon>Salvia</taxon>
        <taxon>Salvia subgen. Calosphace</taxon>
    </lineage>
</organism>
<feature type="domain" description="SANTA" evidence="2">
    <location>
        <begin position="49"/>
        <end position="140"/>
    </location>
</feature>
<dbReference type="Proteomes" id="UP001567538">
    <property type="component" value="Unassembled WGS sequence"/>
</dbReference>
<dbReference type="EMBL" id="JBEAFC010000010">
    <property type="protein sequence ID" value="KAL1538913.1"/>
    <property type="molecule type" value="Genomic_DNA"/>
</dbReference>
<evidence type="ECO:0000256" key="1">
    <source>
        <dbReference type="SAM" id="MobiDB-lite"/>
    </source>
</evidence>
<gene>
    <name evidence="3" type="ORF">AAHA92_27600</name>
</gene>
<dbReference type="PANTHER" id="PTHR35311">
    <property type="entry name" value="KINETOCHORE-ASSOCIATED PROTEIN KNL-2 HOMOLOG"/>
    <property type="match status" value="1"/>
</dbReference>
<feature type="compositionally biased region" description="Polar residues" evidence="1">
    <location>
        <begin position="17"/>
        <end position="26"/>
    </location>
</feature>
<dbReference type="InterPro" id="IPR053090">
    <property type="entry name" value="Centromere_KNL-2_homolog"/>
</dbReference>
<dbReference type="InterPro" id="IPR015216">
    <property type="entry name" value="SANTA"/>
</dbReference>
<feature type="region of interest" description="Disordered" evidence="1">
    <location>
        <begin position="17"/>
        <end position="38"/>
    </location>
</feature>
<name>A0ABD1G742_SALDI</name>
<comment type="caution">
    <text evidence="3">The sequence shown here is derived from an EMBL/GenBank/DDBJ whole genome shotgun (WGS) entry which is preliminary data.</text>
</comment>
<dbReference type="Pfam" id="PF09133">
    <property type="entry name" value="SANTA"/>
    <property type="match status" value="1"/>
</dbReference>
<evidence type="ECO:0000259" key="2">
    <source>
        <dbReference type="Pfam" id="PF09133"/>
    </source>
</evidence>
<dbReference type="PANTHER" id="PTHR35311:SF1">
    <property type="entry name" value="PROTEIN EMBRYO DEFECTIVE 1674"/>
    <property type="match status" value="1"/>
</dbReference>
<keyword evidence="4" id="KW-1185">Reference proteome</keyword>
<reference evidence="3 4" key="1">
    <citation type="submission" date="2024-06" db="EMBL/GenBank/DDBJ databases">
        <title>A chromosome level genome sequence of Diviner's sage (Salvia divinorum).</title>
        <authorList>
            <person name="Ford S.A."/>
            <person name="Ro D.-K."/>
            <person name="Ness R.W."/>
            <person name="Phillips M.A."/>
        </authorList>
    </citation>
    <scope>NUCLEOTIDE SEQUENCE [LARGE SCALE GENOMIC DNA]</scope>
    <source>
        <strain evidence="3">SAF-2024a</strain>
        <tissue evidence="3">Leaf</tissue>
    </source>
</reference>
<dbReference type="AlphaFoldDB" id="A0ABD1G742"/>
<proteinExistence type="predicted"/>
<protein>
    <recommendedName>
        <fullName evidence="2">SANTA domain-containing protein</fullName>
    </recommendedName>
</protein>
<accession>A0ABD1G742</accession>
<evidence type="ECO:0000313" key="4">
    <source>
        <dbReference type="Proteomes" id="UP001567538"/>
    </source>
</evidence>
<sequence length="224" mass="24742">MGIEGFSSSKWPGLVRQQNTKRGSFSDSKRTDEGKLVQSTEAASRQKSVLLQDWWLIKVGTDTHGKRLGIGGSTLEGNRGIRCFSSAPIVKRHDAVTLETDDGITLMVHGYLNRSRTLENGFSQEICDHFLIGFPYYWEEFTALSNSEEPVYSCASLSDAYKTPGQEVRGSNLMSRNTNDAILTEASSAKKQKTGVPIQSMDSAAGPLTRSKARILAIRMSWNK</sequence>
<evidence type="ECO:0000313" key="3">
    <source>
        <dbReference type="EMBL" id="KAL1538913.1"/>
    </source>
</evidence>